<proteinExistence type="predicted"/>
<feature type="domain" description="Extensin-like C-terminal" evidence="1">
    <location>
        <begin position="66"/>
        <end position="138"/>
    </location>
</feature>
<reference evidence="2 3" key="1">
    <citation type="submission" date="2018-03" db="EMBL/GenBank/DDBJ databases">
        <title>Genomic Encyclopedia of Type Strains, Phase III (KMG-III): the genomes of soil and plant-associated and newly described type strains.</title>
        <authorList>
            <person name="Whitman W."/>
        </authorList>
    </citation>
    <scope>NUCLEOTIDE SEQUENCE [LARGE SCALE GENOMIC DNA]</scope>
    <source>
        <strain evidence="2 3">CGMCC 4.7097</strain>
    </source>
</reference>
<evidence type="ECO:0000313" key="2">
    <source>
        <dbReference type="EMBL" id="PSL51805.1"/>
    </source>
</evidence>
<sequence>MITFQRIDGTPVYYWRSGRGNTTLRNWQATQAFYDSLVLWIRDLRSLSSGYGSITYLVSAGFYVNKPGEHGSGTAMDLDHVRWSGGQVSSPLDRDHASGTLAVRRRYLAVDAVCRRRFRYALDGWYNAAHEDHIHSDFGGLPVRCVTGSESDTKFVQALCNNFMSSGLVVDGIWGPKTQSAFNTAKSRLGTTGDPHTSSAAWQSFLSAAARRGFANQAF</sequence>
<dbReference type="InterPro" id="IPR009683">
    <property type="entry name" value="Extensin-like_C"/>
</dbReference>
<keyword evidence="3" id="KW-1185">Reference proteome</keyword>
<dbReference type="Pfam" id="PF06904">
    <property type="entry name" value="Extensin-like_C"/>
    <property type="match status" value="1"/>
</dbReference>
<dbReference type="AlphaFoldDB" id="A0A2P8I036"/>
<comment type="caution">
    <text evidence="2">The sequence shown here is derived from an EMBL/GenBank/DDBJ whole genome shotgun (WGS) entry which is preliminary data.</text>
</comment>
<name>A0A2P8I036_SACCR</name>
<accession>A0A2P8I036</accession>
<organism evidence="2 3">
    <name type="scientific">Saccharothrix carnea</name>
    <dbReference type="NCBI Taxonomy" id="1280637"/>
    <lineage>
        <taxon>Bacteria</taxon>
        <taxon>Bacillati</taxon>
        <taxon>Actinomycetota</taxon>
        <taxon>Actinomycetes</taxon>
        <taxon>Pseudonocardiales</taxon>
        <taxon>Pseudonocardiaceae</taxon>
        <taxon>Saccharothrix</taxon>
    </lineage>
</organism>
<dbReference type="EMBL" id="PYAX01000018">
    <property type="protein sequence ID" value="PSL51805.1"/>
    <property type="molecule type" value="Genomic_DNA"/>
</dbReference>
<dbReference type="RefSeq" id="WP_106619671.1">
    <property type="nucleotide sequence ID" value="NZ_PYAX01000018.1"/>
</dbReference>
<protein>
    <submittedName>
        <fullName evidence="2">Extensin-like protein</fullName>
    </submittedName>
</protein>
<dbReference type="OrthoDB" id="3670141at2"/>
<dbReference type="Proteomes" id="UP000241118">
    <property type="component" value="Unassembled WGS sequence"/>
</dbReference>
<evidence type="ECO:0000259" key="1">
    <source>
        <dbReference type="Pfam" id="PF06904"/>
    </source>
</evidence>
<gene>
    <name evidence="2" type="ORF">B0I31_118118</name>
</gene>
<evidence type="ECO:0000313" key="3">
    <source>
        <dbReference type="Proteomes" id="UP000241118"/>
    </source>
</evidence>